<gene>
    <name evidence="19" type="ORF">Ocin01_10275</name>
</gene>
<dbReference type="InterPro" id="IPR026983">
    <property type="entry name" value="DHC"/>
</dbReference>
<dbReference type="Pfam" id="PF18198">
    <property type="entry name" value="AAA_lid_11"/>
    <property type="match status" value="1"/>
</dbReference>
<accession>A0A1D2MTZ2</accession>
<keyword evidence="7" id="KW-0677">Repeat</keyword>
<dbReference type="Pfam" id="PF12774">
    <property type="entry name" value="AAA_6"/>
    <property type="match status" value="1"/>
</dbReference>
<dbReference type="InterPro" id="IPR041228">
    <property type="entry name" value="Dynein_C"/>
</dbReference>
<dbReference type="Gene3D" id="3.10.490.20">
    <property type="match status" value="1"/>
</dbReference>
<dbReference type="Gene3D" id="1.20.920.30">
    <property type="match status" value="1"/>
</dbReference>
<dbReference type="Pfam" id="PF17852">
    <property type="entry name" value="Dynein_AAA_lid"/>
    <property type="match status" value="1"/>
</dbReference>
<dbReference type="InterPro" id="IPR041658">
    <property type="entry name" value="AAA_lid_11"/>
</dbReference>
<dbReference type="SUPFAM" id="SSF52540">
    <property type="entry name" value="P-loop containing nucleoside triphosphate hydrolases"/>
    <property type="match status" value="4"/>
</dbReference>
<dbReference type="Pfam" id="PF08393">
    <property type="entry name" value="DHC_N2"/>
    <property type="match status" value="1"/>
</dbReference>
<evidence type="ECO:0000259" key="18">
    <source>
        <dbReference type="SMART" id="SM00382"/>
    </source>
</evidence>
<dbReference type="GO" id="GO:0045505">
    <property type="term" value="F:dynein intermediate chain binding"/>
    <property type="evidence" value="ECO:0007669"/>
    <property type="project" value="InterPro"/>
</dbReference>
<dbReference type="PANTHER" id="PTHR46532">
    <property type="entry name" value="MALE FERTILITY FACTOR KL5"/>
    <property type="match status" value="1"/>
</dbReference>
<proteinExistence type="inferred from homology"/>
<protein>
    <recommendedName>
        <fullName evidence="4">Dynein heavy chain, cytoplasmic</fullName>
    </recommendedName>
    <alternativeName>
        <fullName evidence="16">Dynein heavy chain, cytosolic</fullName>
    </alternativeName>
</protein>
<dbReference type="InterPro" id="IPR042222">
    <property type="entry name" value="Dynein_2_N"/>
</dbReference>
<dbReference type="Pfam" id="PF22597">
    <property type="entry name" value="DYN_lid"/>
    <property type="match status" value="1"/>
</dbReference>
<dbReference type="FunFam" id="1.10.8.710:FF:000001">
    <property type="entry name" value="Dynein axonemal heavy chain 2"/>
    <property type="match status" value="1"/>
</dbReference>
<evidence type="ECO:0000256" key="12">
    <source>
        <dbReference type="ARBA" id="ARBA00023069"/>
    </source>
</evidence>
<dbReference type="FunFam" id="3.40.50.300:FF:000122">
    <property type="entry name" value="Cytoplasmic dynein 1 heavy chain"/>
    <property type="match status" value="1"/>
</dbReference>
<dbReference type="InterPro" id="IPR004273">
    <property type="entry name" value="Dynein_heavy_D6_P-loop"/>
</dbReference>
<dbReference type="InterPro" id="IPR043157">
    <property type="entry name" value="Dynein_AAA1S"/>
</dbReference>
<dbReference type="GO" id="GO:0030473">
    <property type="term" value="P:nuclear migration along microtubule"/>
    <property type="evidence" value="ECO:0007669"/>
    <property type="project" value="UniProtKB-ARBA"/>
</dbReference>
<evidence type="ECO:0000256" key="4">
    <source>
        <dbReference type="ARBA" id="ARBA00022197"/>
    </source>
</evidence>
<keyword evidence="6" id="KW-0493">Microtubule</keyword>
<dbReference type="GO" id="GO:0000070">
    <property type="term" value="P:mitotic sister chromatid segregation"/>
    <property type="evidence" value="ECO:0007669"/>
    <property type="project" value="UniProtKB-ARBA"/>
</dbReference>
<dbReference type="GO" id="GO:0051959">
    <property type="term" value="F:dynein light intermediate chain binding"/>
    <property type="evidence" value="ECO:0007669"/>
    <property type="project" value="InterPro"/>
</dbReference>
<dbReference type="FunFam" id="3.40.50.300:FF:000517">
    <property type="entry name" value="Cytoplasmic dynein heavy chain 1"/>
    <property type="match status" value="1"/>
</dbReference>
<evidence type="ECO:0000256" key="6">
    <source>
        <dbReference type="ARBA" id="ARBA00022701"/>
    </source>
</evidence>
<dbReference type="Gene3D" id="3.20.180.20">
    <property type="entry name" value="Dynein heavy chain, N-terminal domain 2"/>
    <property type="match status" value="1"/>
</dbReference>
<dbReference type="Pfam" id="PF12777">
    <property type="entry name" value="MT"/>
    <property type="match status" value="1"/>
</dbReference>
<keyword evidence="12" id="KW-0969">Cilium</keyword>
<dbReference type="InterPro" id="IPR013602">
    <property type="entry name" value="Dynein_heavy_linker"/>
</dbReference>
<dbReference type="Gene3D" id="1.20.920.20">
    <property type="match status" value="2"/>
</dbReference>
<dbReference type="InterPro" id="IPR035706">
    <property type="entry name" value="AAA_9"/>
</dbReference>
<dbReference type="FunFam" id="1.20.140.100:FF:000002">
    <property type="entry name" value="Cytoplasmic dynein heavy chain 1"/>
    <property type="match status" value="1"/>
</dbReference>
<dbReference type="FunFam" id="1.10.8.720:FF:000003">
    <property type="entry name" value="Cytoplasmic dynein heavy chain 2"/>
    <property type="match status" value="1"/>
</dbReference>
<evidence type="ECO:0000256" key="16">
    <source>
        <dbReference type="ARBA" id="ARBA00033439"/>
    </source>
</evidence>
<dbReference type="GO" id="GO:0005858">
    <property type="term" value="C:axonemal dynein complex"/>
    <property type="evidence" value="ECO:0007669"/>
    <property type="project" value="TreeGrafter"/>
</dbReference>
<dbReference type="GO" id="GO:0008104">
    <property type="term" value="P:intracellular protein localization"/>
    <property type="evidence" value="ECO:0007669"/>
    <property type="project" value="UniProtKB-ARBA"/>
</dbReference>
<dbReference type="InterPro" id="IPR042228">
    <property type="entry name" value="Dynein_linker_3"/>
</dbReference>
<dbReference type="InterPro" id="IPR042219">
    <property type="entry name" value="AAA_lid_11_sf"/>
</dbReference>
<dbReference type="STRING" id="48709.A0A1D2MTZ2"/>
<dbReference type="InterPro" id="IPR041466">
    <property type="entry name" value="Dynein_AAA5_ext"/>
</dbReference>
<feature type="domain" description="AAA+ ATPase" evidence="18">
    <location>
        <begin position="1073"/>
        <end position="1225"/>
    </location>
</feature>
<dbReference type="Gene3D" id="1.10.472.130">
    <property type="match status" value="1"/>
</dbReference>
<dbReference type="InterPro" id="IPR035699">
    <property type="entry name" value="AAA_6"/>
</dbReference>
<dbReference type="FunFam" id="1.20.58.1120:FF:000003">
    <property type="entry name" value="Cytoplasmic dynein heavy chain 1"/>
    <property type="match status" value="1"/>
</dbReference>
<dbReference type="Pfam" id="PF12781">
    <property type="entry name" value="AAA_9"/>
    <property type="match status" value="1"/>
</dbReference>
<feature type="domain" description="AAA+ ATPase" evidence="18">
    <location>
        <begin position="1723"/>
        <end position="1848"/>
    </location>
</feature>
<dbReference type="Gene3D" id="1.10.8.710">
    <property type="match status" value="1"/>
</dbReference>
<dbReference type="Pfam" id="PF12775">
    <property type="entry name" value="AAA_7"/>
    <property type="match status" value="1"/>
</dbReference>
<comment type="similarity">
    <text evidence="3">Belongs to the dynein heavy chain family.</text>
</comment>
<feature type="domain" description="AAA+ ATPase" evidence="18">
    <location>
        <begin position="2027"/>
        <end position="2193"/>
    </location>
</feature>
<dbReference type="FunFam" id="3.40.50.300:FF:000996">
    <property type="entry name" value="Cytoplasmic dynein heavy chain"/>
    <property type="match status" value="1"/>
</dbReference>
<evidence type="ECO:0000256" key="5">
    <source>
        <dbReference type="ARBA" id="ARBA00022490"/>
    </source>
</evidence>
<comment type="subcellular location">
    <subcellularLocation>
        <location evidence="2">Cell projection</location>
        <location evidence="2">Cilium membrane</location>
        <topology evidence="2">Peripheral membrane protein</topology>
        <orientation evidence="2">Cytoplasmic side</orientation>
    </subcellularLocation>
    <subcellularLocation>
        <location evidence="1">Cytoplasm</location>
        <location evidence="1">Cytoskeleton</location>
    </subcellularLocation>
</comment>
<dbReference type="InterPro" id="IPR027417">
    <property type="entry name" value="P-loop_NTPase"/>
</dbReference>
<evidence type="ECO:0000256" key="11">
    <source>
        <dbReference type="ARBA" id="ARBA00023054"/>
    </source>
</evidence>
<keyword evidence="20" id="KW-1185">Reference proteome</keyword>
<dbReference type="GO" id="GO:0005938">
    <property type="term" value="C:cell cortex"/>
    <property type="evidence" value="ECO:0007669"/>
    <property type="project" value="UniProtKB-ARBA"/>
</dbReference>
<dbReference type="CDD" id="cd00009">
    <property type="entry name" value="AAA"/>
    <property type="match status" value="2"/>
</dbReference>
<keyword evidence="9" id="KW-0067">ATP-binding</keyword>
<dbReference type="GO" id="GO:0005524">
    <property type="term" value="F:ATP binding"/>
    <property type="evidence" value="ECO:0007669"/>
    <property type="project" value="UniProtKB-KW"/>
</dbReference>
<evidence type="ECO:0000256" key="3">
    <source>
        <dbReference type="ARBA" id="ARBA00008887"/>
    </source>
</evidence>
<evidence type="ECO:0000256" key="17">
    <source>
        <dbReference type="SAM" id="Coils"/>
    </source>
</evidence>
<dbReference type="FunFam" id="1.20.1270.280:FF:000004">
    <property type="entry name" value="Cytoplasmic dynein heavy chain 2"/>
    <property type="match status" value="1"/>
</dbReference>
<keyword evidence="14" id="KW-0206">Cytoskeleton</keyword>
<name>A0A1D2MTZ2_ORCCI</name>
<dbReference type="OrthoDB" id="14187at2759"/>
<dbReference type="GO" id="GO:0008569">
    <property type="term" value="F:minus-end-directed microtubule motor activity"/>
    <property type="evidence" value="ECO:0007669"/>
    <property type="project" value="InterPro"/>
</dbReference>
<dbReference type="InterPro" id="IPR054354">
    <property type="entry name" value="DYNC2H1-like_lid"/>
</dbReference>
<evidence type="ECO:0000256" key="2">
    <source>
        <dbReference type="ARBA" id="ARBA00004522"/>
    </source>
</evidence>
<reference evidence="19 20" key="1">
    <citation type="journal article" date="2016" name="Genome Biol. Evol.">
        <title>Gene Family Evolution Reflects Adaptation to Soil Environmental Stressors in the Genome of the Collembolan Orchesella cincta.</title>
        <authorList>
            <person name="Faddeeva-Vakhrusheva A."/>
            <person name="Derks M.F."/>
            <person name="Anvar S.Y."/>
            <person name="Agamennone V."/>
            <person name="Suring W."/>
            <person name="Smit S."/>
            <person name="van Straalen N.M."/>
            <person name="Roelofs D."/>
        </authorList>
    </citation>
    <scope>NUCLEOTIDE SEQUENCE [LARGE SCALE GENOMIC DNA]</scope>
    <source>
        <tissue evidence="19">Mixed pool</tissue>
    </source>
</reference>
<evidence type="ECO:0000256" key="8">
    <source>
        <dbReference type="ARBA" id="ARBA00022741"/>
    </source>
</evidence>
<evidence type="ECO:0000256" key="9">
    <source>
        <dbReference type="ARBA" id="ARBA00022840"/>
    </source>
</evidence>
<dbReference type="FunFam" id="3.20.180.20:FF:000002">
    <property type="entry name" value="Cytoplasmic dynein heavy chain 1"/>
    <property type="match status" value="1"/>
</dbReference>
<dbReference type="PANTHER" id="PTHR46532:SF13">
    <property type="entry name" value="CYTOPLASMIC DYNEIN 1 HEAVY CHAIN 1"/>
    <property type="match status" value="1"/>
</dbReference>
<dbReference type="Pfam" id="PF12780">
    <property type="entry name" value="AAA_8"/>
    <property type="match status" value="1"/>
</dbReference>
<feature type="domain" description="AAA+ ATPase" evidence="18">
    <location>
        <begin position="1377"/>
        <end position="1634"/>
    </location>
</feature>
<dbReference type="Gene3D" id="1.20.1270.280">
    <property type="match status" value="1"/>
</dbReference>
<keyword evidence="10" id="KW-0243">Dynein</keyword>
<dbReference type="GO" id="GO:1902850">
    <property type="term" value="P:microtubule cytoskeleton organization involved in mitosis"/>
    <property type="evidence" value="ECO:0007669"/>
    <property type="project" value="UniProtKB-ARBA"/>
</dbReference>
<keyword evidence="8" id="KW-0547">Nucleotide-binding</keyword>
<dbReference type="Gene3D" id="1.20.58.1120">
    <property type="match status" value="1"/>
</dbReference>
<dbReference type="Proteomes" id="UP000094527">
    <property type="component" value="Unassembled WGS sequence"/>
</dbReference>
<evidence type="ECO:0000256" key="10">
    <source>
        <dbReference type="ARBA" id="ARBA00023017"/>
    </source>
</evidence>
<dbReference type="FunFam" id="1.20.920.30:FF:000001">
    <property type="entry name" value="Cytoplasmic dynein heavy chain 1"/>
    <property type="match status" value="1"/>
</dbReference>
<dbReference type="FunFam" id="1.20.920.20:FF:000002">
    <property type="entry name" value="Cytoplasmic dynein 1 heavy chain"/>
    <property type="match status" value="1"/>
</dbReference>
<dbReference type="InterPro" id="IPR024317">
    <property type="entry name" value="Dynein_heavy_chain_D4_dom"/>
</dbReference>
<dbReference type="Gene3D" id="1.10.8.1220">
    <property type="match status" value="1"/>
</dbReference>
<evidence type="ECO:0000256" key="1">
    <source>
        <dbReference type="ARBA" id="ARBA00004245"/>
    </source>
</evidence>
<evidence type="ECO:0000256" key="14">
    <source>
        <dbReference type="ARBA" id="ARBA00023212"/>
    </source>
</evidence>
<feature type="coiled-coil region" evidence="17">
    <location>
        <begin position="2501"/>
        <end position="2556"/>
    </location>
</feature>
<dbReference type="Gene3D" id="3.40.50.300">
    <property type="entry name" value="P-loop containing nucleotide triphosphate hydrolases"/>
    <property type="match status" value="6"/>
</dbReference>
<evidence type="ECO:0000256" key="15">
    <source>
        <dbReference type="ARBA" id="ARBA00023273"/>
    </source>
</evidence>
<dbReference type="Pfam" id="PF18199">
    <property type="entry name" value="Dynein_C"/>
    <property type="match status" value="2"/>
</dbReference>
<dbReference type="FunFam" id="1.10.8.1220:FF:000002">
    <property type="entry name" value="cytoplasmic dynein 1 heavy chain 1-like"/>
    <property type="match status" value="1"/>
</dbReference>
<dbReference type="InterPro" id="IPR043160">
    <property type="entry name" value="Dynein_C_barrel"/>
</dbReference>
<dbReference type="OMA" id="NERQMTR"/>
<dbReference type="Pfam" id="PF03028">
    <property type="entry name" value="Dynein_heavy"/>
    <property type="match status" value="1"/>
</dbReference>
<dbReference type="Gene3D" id="1.10.8.720">
    <property type="entry name" value="Region D6 of dynein motor"/>
    <property type="match status" value="1"/>
</dbReference>
<organism evidence="19 20">
    <name type="scientific">Orchesella cincta</name>
    <name type="common">Springtail</name>
    <name type="synonym">Podura cincta</name>
    <dbReference type="NCBI Taxonomy" id="48709"/>
    <lineage>
        <taxon>Eukaryota</taxon>
        <taxon>Metazoa</taxon>
        <taxon>Ecdysozoa</taxon>
        <taxon>Arthropoda</taxon>
        <taxon>Hexapoda</taxon>
        <taxon>Collembola</taxon>
        <taxon>Entomobryomorpha</taxon>
        <taxon>Entomobryoidea</taxon>
        <taxon>Orchesellidae</taxon>
        <taxon>Orchesellinae</taxon>
        <taxon>Orchesella</taxon>
    </lineage>
</organism>
<comment type="caution">
    <text evidence="19">The sequence shown here is derived from an EMBL/GenBank/DDBJ whole genome shotgun (WGS) entry which is preliminary data.</text>
</comment>
<evidence type="ECO:0000313" key="19">
    <source>
        <dbReference type="EMBL" id="ODM96402.1"/>
    </source>
</evidence>
<dbReference type="EMBL" id="LJIJ01000542">
    <property type="protein sequence ID" value="ODM96402.1"/>
    <property type="molecule type" value="Genomic_DNA"/>
</dbReference>
<sequence>MPHFEDKGNVSLLVAGVRQEGMSLVWESYKLDPYVKKLSEAVFQFAEKVDEVLSVELQTSVDIKSLETSAYSAKTFGEILAKIQKAVDDLSLKQYSNLTKWVQQIDQEVEKRLAVRLESGISAWTKCLEGIVDNEDNDTDTEAKITHKLGGEPEVTRRVEVGDANDSTNFMVYPAVEEVRQQLFQKLFAWQAICTSHPRIQSSRYQVGLEKGQAATYKGLLASMPAGNGTLESSYRAIEAKMTEVTNYVNEWLCYQSLWDLQPDQLYGKLGENITLWLKCLADIKQTRSTFDTAEVRRSFGPVVIEYGKVQSKVSLKYDSWHKDALAKFSALLGSQMTSFHTEVAKSRTDLENQSIETSSTSEAVGLITYVQTLKKKVLEWEDKVKIYKEGQRILERQRFQLPSNWLHIDSVEGEWSSFSEILKRKDSSIQTQVASLQAKILSEDKVVEGKTNTFLAEWEKEKPVKADLKPSEAIRQLTLFETRYTKLKDERGNVSRAKEALEMAGVSSETEDRFVVALEELQDLKGVWSELARIWEQIDEVKETPWLSVQPRTSSKTKAVCIIRTCQTVDSSYAKVNTLIIELKSEALKERHWKSLMKSLRVNWVLSELTLGQVWDVDLQRNEKILRDIIIVAQGEMALEEFLKQVREFWQTFELELVGYQNKCKLIKGWDDLFTKLREHINSVAAMKLSPYFKVFEEDATAWEEKLNRILALFDVWIDVQRRWVYLEGIFLSSQDIKALLPMETSRFQSISTEFLGLMKRVSKSPKILDVLNIQGVQRSLERLADLLGKIQKALGEYLERERSSFPRFYFVGDEDLLEIIGNSKNIARLQKHFKKMFAGVSSVILTEDQGTIIGIASREGEEVKFLNNVVYTDRKVNEWLSGVEREMRFSLATLLAQAVNEVAQFNEKIDQKLFMEWVDRFPAQLVVLAAQIWWCDGVEAAVGNKPKLETVLKRVDNTLTVLADSVLHEQPPLRRKKLEHLINEFVHKRTVTRHLLNIGVTHNKSFEWLRQMRFYFDPNQPDVLKKLSIVMADAKFNYGFEYLGVQERLVQTPLTDKCYLTMTQALEARLGGSPFGPAGTGKTESVKALGHQLGRFVLVFNCDETFDFQAMGRIFVGLCQVGAWVVLMSLIVSKNECCLPYLSKSKRFKKLSNLRKKEKKKEVSGLQVELVGKNVKVSVEMAIFVTMNPGYAGRSNLPDNLKQLFRSLAMTTPDRQLIAEVMLFSQGFRTAETLAAKVVPFFRLCQQQLSAQSHYDFGLRALKSVLVSAATESKDKGVAVQRGEQIEESKIAENLPEQEILIQSICETMVPKLVAEDILSSFHSCRMYSLELATHQLKWMLLKDQIKAICNDEYLVCGQNAWMEKVLQLYQIQAISHGVMLVGNSGTGKSTAWKVLLKALERLEGTEGVSYVIDPKALSKEALYGYLDANTREWSDGLFTHILRRTGKRQWIVFDGDVDPEWVENLNSVLDDNKLLTLPNGERLALPPNVRLLFEVQDLKHATMATVSRCGMVWFSHDVLSTEMLFHNFLSRLQNISLDDGEENDQFTQRTTTTKEPGTVDGVSPALRLQQFSASLEHIMDFTKMRALSSLFCMMNEAVRQIHSYNASHQDFPLEADAVDRFMSKSLIYGMLWSFTGDAKLKVRHELGEYVRSITTIPLPPPNATSPIVDYEVTVNGEWSLWSMKVPRTDVETHKVASPDAVVPTLDTVRHESLLATWLAEHKPLVLCGPPGSGKTMTLLSALRALPDMEVVGLNFSSATSPELLLKTFDHYCEYRKTSNGVVLAPIQLGKWLVLFCDEINLPDMDKYGTQRVISFLRQLVEHKCFYRTSDHSIVRLERIQFIYGTFNRAMLKLVPSLVTYAEPLTNAMVEFFLKSQERFTQDMQPHYVYSPREMTRWVRGIYEAIRPLDALSVEGLVRLWAHEALRLFQDRLVWDDERQWTNENIDVVALKHFPTINRHEALERPILYSNWLSKDYVPVDREELREYVKARLQVFYQEELDVPLVLFDEVLDHVLRMDRIFRQPQGHLLLIGVAGSGKTTLSRFVAWINGLQVFQIKVHNKYTAAEFDEDLRSVLRRAGCKGEKICFILDESNVLQSSFLERMNTLLANGEVPGLFEGDEYTTLMTQCKEGAARDGLMLDSGEELYKWFAGQVMRNLHVVFTMNPSEQGLKDRAATSPALFNRCVLDWFGDWTNTALFQVGRELTMKVDLENTSWRLPLEFPVAFDEINPATLTHRDAVVNAFVFVHLTLHKANKRLAKRGGRTMSITPRHFLDFINHFVKLYNEKRADLEEQQLHLNIGLSKIAETVEQVEEMKKSLELKKKELKEKDELANNKLKEMIGRQQQAEQRKVQSKTLQVDLERQTKEIAKKQEDVTKDLEKVEPAVREAEQAVQGIKKPQLVEVRSMANPPAIVKLALESICLLLGENANDWKAIKTVLMRENFISSIVNFQTDYITDDMRDKMYQRYLSNPDYNFEKVNRASLACGPLVKWAIAQLSYSEALKKVEPLREELRSLQNAAQTNQAEAQQVTDDIERLERQIIGYKEEYALLIAQAQAIKTDLENVQSKVERSMSLLKSLGMEKDRWEGSSEGFKSQMSTILGDTLLSAGFLSYAGYFDQHYRQNLFSTWCEHLTRACVAYRTDLALTEYLSHPDERLRWKENSLPDDDLCTENAIMLKRFNRYPLIIDPSGQATEFLMQEYKDRKLSKHPFGRLVRKNLESALRFGNPLLVQDVESYDPILNPVLNREVRRTGGRVLISLGEQEIDLSPSFVIFLSTRDPTVEFPPDVCSRVTFVNFTSQCLNQVLRAERPDIDQKRSDLLKLQGEFQVRLRHLEKSLLQALNEAKGKILDDDSVITTLENLKHEAAEISKKVEETDIVIREIDSVSQQYMPLAQACSSIYFTLENMHQMHFLYQYSLQFFLDMFNSVLYGNSKLVSVKDHTQRLDIITKDLFKVCSDRVTRGMLHIDRLPFAILLSRIFSKGIFELAFQMFLRFKEGVLPSAKMSGPSFLSQEQIEGMLRLQMKVPAFKNLTSKVDNSDFSTWIRHPTPETNVPILWEETGGGDMAESTRTVYKLLIIQAFRPDRVVAMCALLGEEVLGSDFIPTGDVDLGNIVDTEVTSRTPVLLCAAPGFDASGRVDDLAAHKGQTLVSIAIGSAEGFTQADQAIASAVKSGRWVLLKNVHLAPQWLLQLEKKLHSLQPHATFRLFLTMDIHPKIPVNLLRAGRVFVFEPPPGIKANLLRTFNTVPASRMMKAPNERARLYFLVAWFHAVVQERLRYVPLGWAKHYEFNEADLRVACDTLDAWIDATAMGRTNLPPDKVPWDALKTLLSETIYGGKVDNEFDARLLSSFVHRLFTPRSFESEFLLVANAEGGDISMPDALRRDQFLLWANGLTHRQTPAWLGLPTHAEKVLLTNRGAEMVSKLLKMQVVEDDDDLTAKEQSGDIEGHVGAPAWMRTLKVSAEEWLKLLPEKLTPLRRTADNIKRPLYRFFEREVAAGCNVLETVQRDLNSVILICQGERKQTSYHRMLISELVRGIIPESWGGRYSVPRGCTVINWINDFAVRVEQLITISTTVHLNGAESLECGLEGYSIQKRILQQQDNVLHKRMDGLKLQGAVWKEGLQLSADVLSDMPSVALTWVKVDPNVNIHDGKICLPVYLNSTRDDLLFTVDLKIVNKMDKYSFYERGVAILASTLT</sequence>
<evidence type="ECO:0000256" key="13">
    <source>
        <dbReference type="ARBA" id="ARBA00023175"/>
    </source>
</evidence>
<dbReference type="GO" id="GO:0000235">
    <property type="term" value="C:astral microtubule"/>
    <property type="evidence" value="ECO:0007669"/>
    <property type="project" value="UniProtKB-ARBA"/>
</dbReference>
<keyword evidence="5" id="KW-0963">Cytoplasm</keyword>
<dbReference type="SMART" id="SM00382">
    <property type="entry name" value="AAA"/>
    <property type="match status" value="4"/>
</dbReference>
<dbReference type="InterPro" id="IPR024743">
    <property type="entry name" value="Dynein_HC_stalk"/>
</dbReference>
<keyword evidence="11 17" id="KW-0175">Coiled coil</keyword>
<evidence type="ECO:0000256" key="7">
    <source>
        <dbReference type="ARBA" id="ARBA00022737"/>
    </source>
</evidence>
<dbReference type="FunFam" id="3.40.50.300:FF:000373">
    <property type="entry name" value="Cytoplasmic dynein heavy chain 2"/>
    <property type="match status" value="1"/>
</dbReference>
<feature type="coiled-coil region" evidence="17">
    <location>
        <begin position="2304"/>
        <end position="2376"/>
    </location>
</feature>
<dbReference type="GO" id="GO:0060170">
    <property type="term" value="C:ciliary membrane"/>
    <property type="evidence" value="ECO:0007669"/>
    <property type="project" value="UniProtKB-SubCell"/>
</dbReference>
<dbReference type="Gene3D" id="6.10.140.1060">
    <property type="match status" value="1"/>
</dbReference>
<keyword evidence="13" id="KW-0505">Motor protein</keyword>
<dbReference type="Gene3D" id="1.10.287.2620">
    <property type="match status" value="1"/>
</dbReference>
<dbReference type="GO" id="GO:0060271">
    <property type="term" value="P:cilium assembly"/>
    <property type="evidence" value="ECO:0007669"/>
    <property type="project" value="UniProtKB-ARBA"/>
</dbReference>
<dbReference type="InterPro" id="IPR003593">
    <property type="entry name" value="AAA+_ATPase"/>
</dbReference>
<dbReference type="FunFam" id="1.10.287.2620:FF:000001">
    <property type="entry name" value="Cytoplasmic dynein heavy chain 1"/>
    <property type="match status" value="1"/>
</dbReference>
<keyword evidence="15" id="KW-0966">Cell projection</keyword>
<evidence type="ECO:0000313" key="20">
    <source>
        <dbReference type="Proteomes" id="UP000094527"/>
    </source>
</evidence>
<dbReference type="Gene3D" id="1.20.140.100">
    <property type="entry name" value="Dynein heavy chain, N-terminal domain 2"/>
    <property type="match status" value="1"/>
</dbReference>